<dbReference type="GO" id="GO:0016874">
    <property type="term" value="F:ligase activity"/>
    <property type="evidence" value="ECO:0007669"/>
    <property type="project" value="UniProtKB-KW"/>
</dbReference>
<sequence length="152" mass="16691">MDTAAMSSRLRQLAKELQDCQDTGVNLQPGNPDDLTHLVASLSIPPDTPYCGGTYTINVLVPDDYPFTKPSMKFNQRIYHPNVNAGAPATETDSASYGGYNRNLMDQFVALGYDKDAVVKAFEYVGIDRNNGEDYSLEEAYQGDILAKLSNV</sequence>
<dbReference type="RefSeq" id="XP_031086601.1">
    <property type="nucleotide sequence ID" value="XM_031220998.1"/>
</dbReference>
<reference evidence="4" key="1">
    <citation type="journal article" date="2016" name="Genome Biol. Evol.">
        <title>Comparative 'omics' of the Fusarium fujikuroi species complex highlights differences in genetic potential and metabolite synthesis.</title>
        <authorList>
            <person name="Niehaus E.-M."/>
            <person name="Muensterkoetter M."/>
            <person name="Proctor R.H."/>
            <person name="Brown D.W."/>
            <person name="Sharon A."/>
            <person name="Idan Y."/>
            <person name="Oren-Young L."/>
            <person name="Sieber C.M."/>
            <person name="Novak O."/>
            <person name="Pencik A."/>
            <person name="Tarkowska D."/>
            <person name="Hromadova K."/>
            <person name="Freeman S."/>
            <person name="Maymon M."/>
            <person name="Elazar M."/>
            <person name="Youssef S.A."/>
            <person name="El-Shabrawy E.S.M."/>
            <person name="Shalaby A.B.A."/>
            <person name="Houterman P."/>
            <person name="Brock N.L."/>
            <person name="Burkhardt I."/>
            <person name="Tsavkelova E.A."/>
            <person name="Dickschat J.S."/>
            <person name="Galuszka P."/>
            <person name="Gueldener U."/>
            <person name="Tudzynski B."/>
        </authorList>
    </citation>
    <scope>NUCLEOTIDE SEQUENCE [LARGE SCALE GENOMIC DNA]</scope>
    <source>
        <strain evidence="4">ET1</strain>
    </source>
</reference>
<dbReference type="SUPFAM" id="SSF46934">
    <property type="entry name" value="UBA-like"/>
    <property type="match status" value="1"/>
</dbReference>
<dbReference type="SUPFAM" id="SSF54495">
    <property type="entry name" value="UBC-like"/>
    <property type="match status" value="1"/>
</dbReference>
<organism evidence="3 4">
    <name type="scientific">Fusarium proliferatum (strain ET1)</name>
    <name type="common">Orchid endophyte fungus</name>
    <dbReference type="NCBI Taxonomy" id="1227346"/>
    <lineage>
        <taxon>Eukaryota</taxon>
        <taxon>Fungi</taxon>
        <taxon>Dikarya</taxon>
        <taxon>Ascomycota</taxon>
        <taxon>Pezizomycotina</taxon>
        <taxon>Sordariomycetes</taxon>
        <taxon>Hypocreomycetidae</taxon>
        <taxon>Hypocreales</taxon>
        <taxon>Nectriaceae</taxon>
        <taxon>Fusarium</taxon>
        <taxon>Fusarium fujikuroi species complex</taxon>
    </lineage>
</organism>
<gene>
    <name evidence="3" type="ORF">FPRO_11514</name>
</gene>
<dbReference type="AlphaFoldDB" id="A0A1L7W092"/>
<dbReference type="EMBL" id="FJOF01000010">
    <property type="protein sequence ID" value="CZR46067.1"/>
    <property type="molecule type" value="Genomic_DNA"/>
</dbReference>
<keyword evidence="4" id="KW-1185">Reference proteome</keyword>
<keyword evidence="3" id="KW-0436">Ligase</keyword>
<dbReference type="InterPro" id="IPR000608">
    <property type="entry name" value="UBC"/>
</dbReference>
<dbReference type="InterPro" id="IPR050113">
    <property type="entry name" value="Ub_conjugating_enzyme"/>
</dbReference>
<dbReference type="Pfam" id="PF09288">
    <property type="entry name" value="UBA_3"/>
    <property type="match status" value="1"/>
</dbReference>
<evidence type="ECO:0000313" key="4">
    <source>
        <dbReference type="Proteomes" id="UP000183971"/>
    </source>
</evidence>
<keyword evidence="1" id="KW-0833">Ubl conjugation pathway</keyword>
<dbReference type="InterPro" id="IPR015368">
    <property type="entry name" value="UBA_C_fun"/>
</dbReference>
<dbReference type="Gene3D" id="3.10.110.10">
    <property type="entry name" value="Ubiquitin Conjugating Enzyme"/>
    <property type="match status" value="1"/>
</dbReference>
<feature type="domain" description="UBC core" evidence="2">
    <location>
        <begin position="5"/>
        <end position="152"/>
    </location>
</feature>
<name>A0A1L7W092_FUSPR</name>
<proteinExistence type="predicted"/>
<dbReference type="InterPro" id="IPR016135">
    <property type="entry name" value="UBQ-conjugating_enzyme/RWD"/>
</dbReference>
<dbReference type="Pfam" id="PF00179">
    <property type="entry name" value="UQ_con"/>
    <property type="match status" value="1"/>
</dbReference>
<accession>A0A1L7W092</accession>
<dbReference type="InterPro" id="IPR009060">
    <property type="entry name" value="UBA-like_sf"/>
</dbReference>
<comment type="caution">
    <text evidence="3">The sequence shown here is derived from an EMBL/GenBank/DDBJ whole genome shotgun (WGS) entry which is preliminary data.</text>
</comment>
<dbReference type="PANTHER" id="PTHR24067">
    <property type="entry name" value="UBIQUITIN-CONJUGATING ENZYME E2"/>
    <property type="match status" value="1"/>
</dbReference>
<protein>
    <submittedName>
        <fullName evidence="3">Related to ubiquitin--protein ligase</fullName>
    </submittedName>
</protein>
<evidence type="ECO:0000256" key="1">
    <source>
        <dbReference type="ARBA" id="ARBA00022786"/>
    </source>
</evidence>
<dbReference type="GeneID" id="42056383"/>
<evidence type="ECO:0000313" key="3">
    <source>
        <dbReference type="EMBL" id="CZR46067.1"/>
    </source>
</evidence>
<dbReference type="PROSITE" id="PS50127">
    <property type="entry name" value="UBC_2"/>
    <property type="match status" value="1"/>
</dbReference>
<dbReference type="Proteomes" id="UP000183971">
    <property type="component" value="Unassembled WGS sequence"/>
</dbReference>
<evidence type="ECO:0000259" key="2">
    <source>
        <dbReference type="PROSITE" id="PS50127"/>
    </source>
</evidence>
<dbReference type="SMART" id="SM00212">
    <property type="entry name" value="UBCc"/>
    <property type="match status" value="1"/>
</dbReference>
<dbReference type="VEuPathDB" id="FungiDB:FPRO_11514"/>